<reference evidence="1" key="1">
    <citation type="submission" date="2023-03" db="EMBL/GenBank/DDBJ databases">
        <title>Chromosome-scale reference genome and RAD-based genetic map of yellow starthistle (Centaurea solstitialis) reveal putative structural variation and QTLs associated with invader traits.</title>
        <authorList>
            <person name="Reatini B."/>
            <person name="Cang F.A."/>
            <person name="Jiang Q."/>
            <person name="Mckibben M.T.W."/>
            <person name="Barker M.S."/>
            <person name="Rieseberg L.H."/>
            <person name="Dlugosch K.M."/>
        </authorList>
    </citation>
    <scope>NUCLEOTIDE SEQUENCE</scope>
    <source>
        <strain evidence="1">CAN-66</strain>
        <tissue evidence="1">Leaf</tissue>
    </source>
</reference>
<sequence>MKSNLIKGKCKYYGNVYVVDPKRHDTSSLKNHFLTCLKNPHAKKTKPSKLTFALNYENESVLTNWVFSQENENTAKMIIIDELPFRFIMKIRITLKGSLRNTYNRGMQIAKPLEIEFLKNKLVSWRCSSVKAQYLHLRCIAQILNLLVQTRMKMTFLTIKKFRDNVKGSPTRLFKFKELATLIRMQKKCSLYLE</sequence>
<name>A0AA38TCK9_9ASTR</name>
<accession>A0AA38TCK9</accession>
<organism evidence="1 2">
    <name type="scientific">Centaurea solstitialis</name>
    <name type="common">yellow star-thistle</name>
    <dbReference type="NCBI Taxonomy" id="347529"/>
    <lineage>
        <taxon>Eukaryota</taxon>
        <taxon>Viridiplantae</taxon>
        <taxon>Streptophyta</taxon>
        <taxon>Embryophyta</taxon>
        <taxon>Tracheophyta</taxon>
        <taxon>Spermatophyta</taxon>
        <taxon>Magnoliopsida</taxon>
        <taxon>eudicotyledons</taxon>
        <taxon>Gunneridae</taxon>
        <taxon>Pentapetalae</taxon>
        <taxon>asterids</taxon>
        <taxon>campanulids</taxon>
        <taxon>Asterales</taxon>
        <taxon>Asteraceae</taxon>
        <taxon>Carduoideae</taxon>
        <taxon>Cardueae</taxon>
        <taxon>Centaureinae</taxon>
        <taxon>Centaurea</taxon>
    </lineage>
</organism>
<evidence type="ECO:0000313" key="2">
    <source>
        <dbReference type="Proteomes" id="UP001172457"/>
    </source>
</evidence>
<proteinExistence type="predicted"/>
<protein>
    <submittedName>
        <fullName evidence="1">Uncharacterized protein</fullName>
    </submittedName>
</protein>
<dbReference type="InterPro" id="IPR052035">
    <property type="entry name" value="ZnF_BED_domain_contain"/>
</dbReference>
<gene>
    <name evidence="1" type="ORF">OSB04_020801</name>
</gene>
<dbReference type="AlphaFoldDB" id="A0AA38TCK9"/>
<dbReference type="PANTHER" id="PTHR46481">
    <property type="entry name" value="ZINC FINGER BED DOMAIN-CONTAINING PROTEIN 4"/>
    <property type="match status" value="1"/>
</dbReference>
<dbReference type="EMBL" id="JARYMX010000005">
    <property type="protein sequence ID" value="KAJ9548258.1"/>
    <property type="molecule type" value="Genomic_DNA"/>
</dbReference>
<keyword evidence="2" id="KW-1185">Reference proteome</keyword>
<comment type="caution">
    <text evidence="1">The sequence shown here is derived from an EMBL/GenBank/DDBJ whole genome shotgun (WGS) entry which is preliminary data.</text>
</comment>
<dbReference type="PANTHER" id="PTHR46481:SF7">
    <property type="entry name" value="ZINC FINGER BED DOMAIN-CONTAINING PROTEIN RICESLEEPER 2-LIKE"/>
    <property type="match status" value="1"/>
</dbReference>
<evidence type="ECO:0000313" key="1">
    <source>
        <dbReference type="EMBL" id="KAJ9548258.1"/>
    </source>
</evidence>
<dbReference type="Proteomes" id="UP001172457">
    <property type="component" value="Chromosome 5"/>
</dbReference>